<organism evidence="1 2">
    <name type="scientific">Aquimarina rubra</name>
    <dbReference type="NCBI Taxonomy" id="1920033"/>
    <lineage>
        <taxon>Bacteria</taxon>
        <taxon>Pseudomonadati</taxon>
        <taxon>Bacteroidota</taxon>
        <taxon>Flavobacteriia</taxon>
        <taxon>Flavobacteriales</taxon>
        <taxon>Flavobacteriaceae</taxon>
        <taxon>Aquimarina</taxon>
    </lineage>
</organism>
<evidence type="ECO:0008006" key="3">
    <source>
        <dbReference type="Google" id="ProtNLM"/>
    </source>
</evidence>
<proteinExistence type="predicted"/>
<sequence length="122" mass="13837">MNGLLKISCLIIVICIYSCNTTKRTDGKAVNDDKNNSQTISSEKMLEKGFIKGTLSESKSEGCPYILTVEKYGDKLDPINLQDFFKDDMPDKVWVKYSSLRMKNRCSEGRPVSIQEISKRTD</sequence>
<accession>A0ABW5LGC2</accession>
<name>A0ABW5LGC2_9FLAO</name>
<comment type="caution">
    <text evidence="1">The sequence shown here is derived from an EMBL/GenBank/DDBJ whole genome shotgun (WGS) entry which is preliminary data.</text>
</comment>
<dbReference type="Proteomes" id="UP001597319">
    <property type="component" value="Unassembled WGS sequence"/>
</dbReference>
<evidence type="ECO:0000313" key="1">
    <source>
        <dbReference type="EMBL" id="MFD2563341.1"/>
    </source>
</evidence>
<gene>
    <name evidence="1" type="ORF">ACFSR1_11740</name>
</gene>
<keyword evidence="2" id="KW-1185">Reference proteome</keyword>
<protein>
    <recommendedName>
        <fullName evidence="3">Lipoprotein</fullName>
    </recommendedName>
</protein>
<dbReference type="EMBL" id="JBHULE010000019">
    <property type="protein sequence ID" value="MFD2563341.1"/>
    <property type="molecule type" value="Genomic_DNA"/>
</dbReference>
<evidence type="ECO:0000313" key="2">
    <source>
        <dbReference type="Proteomes" id="UP001597319"/>
    </source>
</evidence>
<dbReference type="RefSeq" id="WP_378292675.1">
    <property type="nucleotide sequence ID" value="NZ_JBHULE010000019.1"/>
</dbReference>
<reference evidence="2" key="1">
    <citation type="journal article" date="2019" name="Int. J. Syst. Evol. Microbiol.">
        <title>The Global Catalogue of Microorganisms (GCM) 10K type strain sequencing project: providing services to taxonomists for standard genome sequencing and annotation.</title>
        <authorList>
            <consortium name="The Broad Institute Genomics Platform"/>
            <consortium name="The Broad Institute Genome Sequencing Center for Infectious Disease"/>
            <person name="Wu L."/>
            <person name="Ma J."/>
        </authorList>
    </citation>
    <scope>NUCLEOTIDE SEQUENCE [LARGE SCALE GENOMIC DNA]</scope>
    <source>
        <strain evidence="2">KCTC 52274</strain>
    </source>
</reference>